<evidence type="ECO:0000256" key="6">
    <source>
        <dbReference type="SAM" id="Phobius"/>
    </source>
</evidence>
<comment type="similarity">
    <text evidence="2">Belongs to the cytochrome P450 family.</text>
</comment>
<keyword evidence="8" id="KW-1185">Reference proteome</keyword>
<dbReference type="InterPro" id="IPR001128">
    <property type="entry name" value="Cyt_P450"/>
</dbReference>
<protein>
    <recommendedName>
        <fullName evidence="9">Cytochrome P450</fullName>
    </recommendedName>
</protein>
<dbReference type="InterPro" id="IPR002401">
    <property type="entry name" value="Cyt_P450_E_grp-I"/>
</dbReference>
<dbReference type="InterPro" id="IPR036396">
    <property type="entry name" value="Cyt_P450_sf"/>
</dbReference>
<dbReference type="GO" id="GO:0004497">
    <property type="term" value="F:monooxygenase activity"/>
    <property type="evidence" value="ECO:0007669"/>
    <property type="project" value="InterPro"/>
</dbReference>
<evidence type="ECO:0000313" key="8">
    <source>
        <dbReference type="Proteomes" id="UP000325577"/>
    </source>
</evidence>
<feature type="transmembrane region" description="Helical" evidence="6">
    <location>
        <begin position="5"/>
        <end position="22"/>
    </location>
</feature>
<keyword evidence="6" id="KW-0812">Transmembrane</keyword>
<evidence type="ECO:0000256" key="1">
    <source>
        <dbReference type="ARBA" id="ARBA00001971"/>
    </source>
</evidence>
<comment type="cofactor">
    <cofactor evidence="1">
        <name>heme</name>
        <dbReference type="ChEBI" id="CHEBI:30413"/>
    </cofactor>
</comment>
<dbReference type="PRINTS" id="PR00463">
    <property type="entry name" value="EP450I"/>
</dbReference>
<keyword evidence="5" id="KW-0408">Iron</keyword>
<dbReference type="GO" id="GO:0005506">
    <property type="term" value="F:iron ion binding"/>
    <property type="evidence" value="ECO:0007669"/>
    <property type="project" value="InterPro"/>
</dbReference>
<dbReference type="OrthoDB" id="1470350at2759"/>
<evidence type="ECO:0000256" key="2">
    <source>
        <dbReference type="ARBA" id="ARBA00010617"/>
    </source>
</evidence>
<organism evidence="7 8">
    <name type="scientific">Nyssa sinensis</name>
    <dbReference type="NCBI Taxonomy" id="561372"/>
    <lineage>
        <taxon>Eukaryota</taxon>
        <taxon>Viridiplantae</taxon>
        <taxon>Streptophyta</taxon>
        <taxon>Embryophyta</taxon>
        <taxon>Tracheophyta</taxon>
        <taxon>Spermatophyta</taxon>
        <taxon>Magnoliopsida</taxon>
        <taxon>eudicotyledons</taxon>
        <taxon>Gunneridae</taxon>
        <taxon>Pentapetalae</taxon>
        <taxon>asterids</taxon>
        <taxon>Cornales</taxon>
        <taxon>Nyssaceae</taxon>
        <taxon>Nyssa</taxon>
    </lineage>
</organism>
<evidence type="ECO:0000256" key="5">
    <source>
        <dbReference type="ARBA" id="ARBA00023004"/>
    </source>
</evidence>
<evidence type="ECO:0000313" key="7">
    <source>
        <dbReference type="EMBL" id="KAA8530940.1"/>
    </source>
</evidence>
<dbReference type="AlphaFoldDB" id="A0A5J5AJW1"/>
<dbReference type="EMBL" id="CM018043">
    <property type="protein sequence ID" value="KAA8530940.1"/>
    <property type="molecule type" value="Genomic_DNA"/>
</dbReference>
<keyword evidence="3" id="KW-0479">Metal-binding</keyword>
<keyword evidence="6" id="KW-0472">Membrane</keyword>
<dbReference type="SUPFAM" id="SSF48264">
    <property type="entry name" value="Cytochrome P450"/>
    <property type="match status" value="1"/>
</dbReference>
<sequence length="444" mass="50900">MTGYLEILLVVICFVFLCRFGYNNGLPWNWPLFGMLPMVLLNFNRLQKRFTEILELSNGTFLFKGPLFVNMDMIITSNPANVHHIMSKNFTNYPKGSQSKEIFDILGHSLFNQDLGMWREQRKLAHAFFNDQRFHQFTPKINQHTLEKGLVPVLDHASKHGTVVDLQDLLQRLMFDATCMLATGYDPGSLRIGLPDVPFSKAMDDATEAILFRHILPERFWKLQRWLGVWKEKKMSKAMETLDHIAENYISMKRRELSTGAKTKEDEEGFNALRCCLTEDDIFGSAMNTNKATRDCILGLIFAGRDTASSVLAWFFRLVMKNPLVETKIREELKANLPINEAEKFGLFNGETLNKLVYLHATLCETLRLFPPVPFQRRVAIQPDILPSGHRVDPKTTKVVLSSYAMGRTKSIWGNDSLEFKPERWVLEKDLDTILDAAATKSVT</sequence>
<keyword evidence="6" id="KW-1133">Transmembrane helix</keyword>
<accession>A0A5J5AJW1</accession>
<evidence type="ECO:0000256" key="3">
    <source>
        <dbReference type="ARBA" id="ARBA00022723"/>
    </source>
</evidence>
<name>A0A5J5AJW1_9ASTE</name>
<dbReference type="GO" id="GO:0020037">
    <property type="term" value="F:heme binding"/>
    <property type="evidence" value="ECO:0007669"/>
    <property type="project" value="InterPro"/>
</dbReference>
<dbReference type="Proteomes" id="UP000325577">
    <property type="component" value="Linkage Group LG2"/>
</dbReference>
<dbReference type="PANTHER" id="PTHR24296">
    <property type="entry name" value="CYTOCHROME P450"/>
    <property type="match status" value="1"/>
</dbReference>
<dbReference type="Gene3D" id="1.10.630.10">
    <property type="entry name" value="Cytochrome P450"/>
    <property type="match status" value="1"/>
</dbReference>
<gene>
    <name evidence="7" type="ORF">F0562_005601</name>
</gene>
<proteinExistence type="inferred from homology"/>
<dbReference type="Pfam" id="PF00067">
    <property type="entry name" value="p450"/>
    <property type="match status" value="1"/>
</dbReference>
<evidence type="ECO:0000256" key="4">
    <source>
        <dbReference type="ARBA" id="ARBA00023002"/>
    </source>
</evidence>
<evidence type="ECO:0008006" key="9">
    <source>
        <dbReference type="Google" id="ProtNLM"/>
    </source>
</evidence>
<reference evidence="7 8" key="1">
    <citation type="submission" date="2019-09" db="EMBL/GenBank/DDBJ databases">
        <title>A chromosome-level genome assembly of the Chinese tupelo Nyssa sinensis.</title>
        <authorList>
            <person name="Yang X."/>
            <person name="Kang M."/>
            <person name="Yang Y."/>
            <person name="Xiong H."/>
            <person name="Wang M."/>
            <person name="Zhang Z."/>
            <person name="Wang Z."/>
            <person name="Wu H."/>
            <person name="Ma T."/>
            <person name="Liu J."/>
            <person name="Xi Z."/>
        </authorList>
    </citation>
    <scope>NUCLEOTIDE SEQUENCE [LARGE SCALE GENOMIC DNA]</scope>
    <source>
        <strain evidence="7">J267</strain>
        <tissue evidence="7">Leaf</tissue>
    </source>
</reference>
<keyword evidence="4" id="KW-0560">Oxidoreductase</keyword>
<dbReference type="GO" id="GO:0016705">
    <property type="term" value="F:oxidoreductase activity, acting on paired donors, with incorporation or reduction of molecular oxygen"/>
    <property type="evidence" value="ECO:0007669"/>
    <property type="project" value="InterPro"/>
</dbReference>
<dbReference type="CDD" id="cd11064">
    <property type="entry name" value="CYP86A"/>
    <property type="match status" value="1"/>
</dbReference>